<dbReference type="Pfam" id="PF00106">
    <property type="entry name" value="adh_short"/>
    <property type="match status" value="1"/>
</dbReference>
<evidence type="ECO:0008006" key="4">
    <source>
        <dbReference type="Google" id="ProtNLM"/>
    </source>
</evidence>
<dbReference type="PANTHER" id="PTHR47534:SF3">
    <property type="entry name" value="ALCOHOL DEHYDROGENASE-LIKE C-TERMINAL DOMAIN-CONTAINING PROTEIN"/>
    <property type="match status" value="1"/>
</dbReference>
<evidence type="ECO:0000256" key="1">
    <source>
        <dbReference type="ARBA" id="ARBA00023002"/>
    </source>
</evidence>
<gene>
    <name evidence="2" type="ORF">VKT23_017701</name>
</gene>
<comment type="caution">
    <text evidence="2">The sequence shown here is derived from an EMBL/GenBank/DDBJ whole genome shotgun (WGS) entry which is preliminary data.</text>
</comment>
<protein>
    <recommendedName>
        <fullName evidence="4">NAD(P)-binding protein</fullName>
    </recommendedName>
</protein>
<keyword evidence="3" id="KW-1185">Reference proteome</keyword>
<dbReference type="InterPro" id="IPR002347">
    <property type="entry name" value="SDR_fam"/>
</dbReference>
<evidence type="ECO:0000313" key="3">
    <source>
        <dbReference type="Proteomes" id="UP001498398"/>
    </source>
</evidence>
<keyword evidence="1" id="KW-0560">Oxidoreductase</keyword>
<sequence length="317" mass="34560">MPIIASHKSSLIFQPSKQTLPVAVFVGGTSGTGQGIVEAFGRHTRGNAHIFLIGRNKAAAEHIISSLPKPSCAEIRHKFIQCDVSLMSNVSKVSQDLLQQLPDGKLNYLVMSPGYFSLNGLEESAEGIGRIIALCYYARFKFTIGLLPALEKAQQRGEDAKVLSVLLPGRGVVINSNDLGVKKDYTPFKALGTAATYTDLAFQKLSITHPSMTFIHAFPGTLVRTKTLSDSGTPFLRMVAPAFKLLSYPFSISTETAGENMLHIMLHCAKQAGFHRIGARGENLDAVKGRGIIYEDEKLQQMREVVWTHSLEATKTA</sequence>
<dbReference type="Gene3D" id="3.40.50.720">
    <property type="entry name" value="NAD(P)-binding Rossmann-like Domain"/>
    <property type="match status" value="1"/>
</dbReference>
<proteinExistence type="predicted"/>
<name>A0ABR1ISM7_9AGAR</name>
<dbReference type="Proteomes" id="UP001498398">
    <property type="component" value="Unassembled WGS sequence"/>
</dbReference>
<dbReference type="PANTHER" id="PTHR47534">
    <property type="entry name" value="YALI0E05731P"/>
    <property type="match status" value="1"/>
</dbReference>
<dbReference type="SUPFAM" id="SSF51735">
    <property type="entry name" value="NAD(P)-binding Rossmann-fold domains"/>
    <property type="match status" value="1"/>
</dbReference>
<dbReference type="InterPro" id="IPR052228">
    <property type="entry name" value="Sec_Metab_Biosynth_Oxidored"/>
</dbReference>
<organism evidence="2 3">
    <name type="scientific">Marasmiellus scandens</name>
    <dbReference type="NCBI Taxonomy" id="2682957"/>
    <lineage>
        <taxon>Eukaryota</taxon>
        <taxon>Fungi</taxon>
        <taxon>Dikarya</taxon>
        <taxon>Basidiomycota</taxon>
        <taxon>Agaricomycotina</taxon>
        <taxon>Agaricomycetes</taxon>
        <taxon>Agaricomycetidae</taxon>
        <taxon>Agaricales</taxon>
        <taxon>Marasmiineae</taxon>
        <taxon>Omphalotaceae</taxon>
        <taxon>Marasmiellus</taxon>
    </lineage>
</organism>
<evidence type="ECO:0000313" key="2">
    <source>
        <dbReference type="EMBL" id="KAK7438995.1"/>
    </source>
</evidence>
<dbReference type="InterPro" id="IPR036291">
    <property type="entry name" value="NAD(P)-bd_dom_sf"/>
</dbReference>
<accession>A0ABR1ISM7</accession>
<dbReference type="EMBL" id="JBANRG010000075">
    <property type="protein sequence ID" value="KAK7438995.1"/>
    <property type="molecule type" value="Genomic_DNA"/>
</dbReference>
<reference evidence="2 3" key="1">
    <citation type="submission" date="2024-01" db="EMBL/GenBank/DDBJ databases">
        <title>A draft genome for the cacao thread blight pathogen Marasmiellus scandens.</title>
        <authorList>
            <person name="Baruah I.K."/>
            <person name="Leung J."/>
            <person name="Bukari Y."/>
            <person name="Amoako-Attah I."/>
            <person name="Meinhardt L.W."/>
            <person name="Bailey B.A."/>
            <person name="Cohen S.P."/>
        </authorList>
    </citation>
    <scope>NUCLEOTIDE SEQUENCE [LARGE SCALE GENOMIC DNA]</scope>
    <source>
        <strain evidence="2 3">GH-19</strain>
    </source>
</reference>